<dbReference type="SUPFAM" id="SSF53901">
    <property type="entry name" value="Thiolase-like"/>
    <property type="match status" value="1"/>
</dbReference>
<dbReference type="GO" id="GO:0044550">
    <property type="term" value="P:secondary metabolite biosynthetic process"/>
    <property type="evidence" value="ECO:0007669"/>
    <property type="project" value="TreeGrafter"/>
</dbReference>
<dbReference type="InterPro" id="IPR057326">
    <property type="entry name" value="KR_dom"/>
</dbReference>
<dbReference type="InterPro" id="IPR011032">
    <property type="entry name" value="GroES-like_sf"/>
</dbReference>
<dbReference type="GO" id="GO:0016491">
    <property type="term" value="F:oxidoreductase activity"/>
    <property type="evidence" value="ECO:0007669"/>
    <property type="project" value="UniProtKB-KW"/>
</dbReference>
<dbReference type="PROSITE" id="PS00606">
    <property type="entry name" value="KS3_1"/>
    <property type="match status" value="1"/>
</dbReference>
<evidence type="ECO:0000256" key="6">
    <source>
        <dbReference type="PROSITE-ProRule" id="PRU01363"/>
    </source>
</evidence>
<dbReference type="InterPro" id="IPR001227">
    <property type="entry name" value="Ac_transferase_dom_sf"/>
</dbReference>
<dbReference type="InterPro" id="IPR020806">
    <property type="entry name" value="PKS_PP-bd"/>
</dbReference>
<dbReference type="InterPro" id="IPR009081">
    <property type="entry name" value="PP-bd_ACP"/>
</dbReference>
<dbReference type="SUPFAM" id="SSF50129">
    <property type="entry name" value="GroES-like"/>
    <property type="match status" value="1"/>
</dbReference>
<dbReference type="SUPFAM" id="SSF51735">
    <property type="entry name" value="NAD(P)-binding Rossmann-fold domains"/>
    <property type="match status" value="2"/>
</dbReference>
<dbReference type="InterPro" id="IPR020807">
    <property type="entry name" value="PKS_DH"/>
</dbReference>
<dbReference type="InterPro" id="IPR036736">
    <property type="entry name" value="ACP-like_sf"/>
</dbReference>
<dbReference type="PROSITE" id="PS50075">
    <property type="entry name" value="CARRIER"/>
    <property type="match status" value="1"/>
</dbReference>
<dbReference type="GO" id="GO:0004315">
    <property type="term" value="F:3-oxoacyl-[acyl-carrier-protein] synthase activity"/>
    <property type="evidence" value="ECO:0007669"/>
    <property type="project" value="InterPro"/>
</dbReference>
<evidence type="ECO:0000259" key="9">
    <source>
        <dbReference type="PROSITE" id="PS52019"/>
    </source>
</evidence>
<dbReference type="Pfam" id="PF00109">
    <property type="entry name" value="ketoacyl-synt"/>
    <property type="match status" value="1"/>
</dbReference>
<evidence type="ECO:0000256" key="4">
    <source>
        <dbReference type="ARBA" id="ARBA00023002"/>
    </source>
</evidence>
<dbReference type="InterPro" id="IPR016036">
    <property type="entry name" value="Malonyl_transacylase_ACP-bd"/>
</dbReference>
<evidence type="ECO:0000256" key="1">
    <source>
        <dbReference type="ARBA" id="ARBA00022450"/>
    </source>
</evidence>
<keyword evidence="4" id="KW-0560">Oxidoreductase</keyword>
<dbReference type="Pfam" id="PF08659">
    <property type="entry name" value="KR"/>
    <property type="match status" value="1"/>
</dbReference>
<feature type="domain" description="Ketosynthase family 3 (KS3)" evidence="8">
    <location>
        <begin position="1"/>
        <end position="419"/>
    </location>
</feature>
<dbReference type="Gene3D" id="3.10.129.110">
    <property type="entry name" value="Polyketide synthase dehydratase"/>
    <property type="match status" value="1"/>
</dbReference>
<dbReference type="EMBL" id="ML979136">
    <property type="protein sequence ID" value="KAF1915613.1"/>
    <property type="molecule type" value="Genomic_DNA"/>
</dbReference>
<evidence type="ECO:0000256" key="3">
    <source>
        <dbReference type="ARBA" id="ARBA00022679"/>
    </source>
</evidence>
<dbReference type="CDD" id="cd00833">
    <property type="entry name" value="PKS"/>
    <property type="match status" value="1"/>
</dbReference>
<dbReference type="InterPro" id="IPR049900">
    <property type="entry name" value="PKS_mFAS_DH"/>
</dbReference>
<dbReference type="SMART" id="SM00825">
    <property type="entry name" value="PKS_KS"/>
    <property type="match status" value="1"/>
</dbReference>
<dbReference type="SUPFAM" id="SSF47336">
    <property type="entry name" value="ACP-like"/>
    <property type="match status" value="1"/>
</dbReference>
<dbReference type="PANTHER" id="PTHR43775:SF29">
    <property type="entry name" value="ASPERFURANONE POLYKETIDE SYNTHASE AFOG-RELATED"/>
    <property type="match status" value="1"/>
</dbReference>
<keyword evidence="3" id="KW-0808">Transferase</keyword>
<accession>A0A6A5QJH7</accession>
<dbReference type="InterPro" id="IPR036291">
    <property type="entry name" value="NAD(P)-bd_dom_sf"/>
</dbReference>
<dbReference type="Pfam" id="PF14765">
    <property type="entry name" value="PS-DH"/>
    <property type="match status" value="1"/>
</dbReference>
<dbReference type="Pfam" id="PF23114">
    <property type="entry name" value="NAD-bd_HRPKS_sdrA"/>
    <property type="match status" value="1"/>
</dbReference>
<feature type="region of interest" description="N-terminal hotdog fold" evidence="6">
    <location>
        <begin position="907"/>
        <end position="1039"/>
    </location>
</feature>
<dbReference type="Pfam" id="PF00550">
    <property type="entry name" value="PP-binding"/>
    <property type="match status" value="1"/>
</dbReference>
<dbReference type="PROSITE" id="PS52019">
    <property type="entry name" value="PKS_MFAS_DH"/>
    <property type="match status" value="1"/>
</dbReference>
<dbReference type="GO" id="GO:0004312">
    <property type="term" value="F:fatty acid synthase activity"/>
    <property type="evidence" value="ECO:0007669"/>
    <property type="project" value="TreeGrafter"/>
</dbReference>
<feature type="domain" description="PKS/mFAS DH" evidence="9">
    <location>
        <begin position="907"/>
        <end position="1215"/>
    </location>
</feature>
<dbReference type="Proteomes" id="UP000800096">
    <property type="component" value="Unassembled WGS sequence"/>
</dbReference>
<keyword evidence="1" id="KW-0596">Phosphopantetheine</keyword>
<dbReference type="InterPro" id="IPR016035">
    <property type="entry name" value="Acyl_Trfase/lysoPLipase"/>
</dbReference>
<dbReference type="Gene3D" id="1.10.1200.10">
    <property type="entry name" value="ACP-like"/>
    <property type="match status" value="1"/>
</dbReference>
<feature type="region of interest" description="C-terminal hotdog fold" evidence="6">
    <location>
        <begin position="1056"/>
        <end position="1215"/>
    </location>
</feature>
<organism evidence="10 11">
    <name type="scientific">Ampelomyces quisqualis</name>
    <name type="common">Powdery mildew agent</name>
    <dbReference type="NCBI Taxonomy" id="50730"/>
    <lineage>
        <taxon>Eukaryota</taxon>
        <taxon>Fungi</taxon>
        <taxon>Dikarya</taxon>
        <taxon>Ascomycota</taxon>
        <taxon>Pezizomycotina</taxon>
        <taxon>Dothideomycetes</taxon>
        <taxon>Pleosporomycetidae</taxon>
        <taxon>Pleosporales</taxon>
        <taxon>Pleosporineae</taxon>
        <taxon>Phaeosphaeriaceae</taxon>
        <taxon>Ampelomyces</taxon>
    </lineage>
</organism>
<dbReference type="Pfam" id="PF22621">
    <property type="entry name" value="CurL-like_PKS_C"/>
    <property type="match status" value="1"/>
</dbReference>
<dbReference type="PANTHER" id="PTHR43775">
    <property type="entry name" value="FATTY ACID SYNTHASE"/>
    <property type="match status" value="1"/>
</dbReference>
<evidence type="ECO:0000313" key="10">
    <source>
        <dbReference type="EMBL" id="KAF1915613.1"/>
    </source>
</evidence>
<dbReference type="Gene3D" id="3.40.47.10">
    <property type="match status" value="1"/>
</dbReference>
<protein>
    <submittedName>
        <fullName evidence="10">Polyketide synthase 2</fullName>
    </submittedName>
</protein>
<keyword evidence="2" id="KW-0597">Phosphoprotein</keyword>
<dbReference type="SUPFAM" id="SSF52151">
    <property type="entry name" value="FabD/lysophospholipase-like"/>
    <property type="match status" value="1"/>
</dbReference>
<dbReference type="Gene3D" id="3.40.50.720">
    <property type="entry name" value="NAD(P)-binding Rossmann-like Domain"/>
    <property type="match status" value="2"/>
</dbReference>
<dbReference type="InterPro" id="IPR020843">
    <property type="entry name" value="ER"/>
</dbReference>
<evidence type="ECO:0000259" key="8">
    <source>
        <dbReference type="PROSITE" id="PS52004"/>
    </source>
</evidence>
<comment type="caution">
    <text evidence="6">Lacks conserved residue(s) required for the propagation of feature annotation.</text>
</comment>
<dbReference type="InterPro" id="IPR049551">
    <property type="entry name" value="PKS_DH_C"/>
</dbReference>
<dbReference type="Gene3D" id="3.40.366.10">
    <property type="entry name" value="Malonyl-Coenzyme A Acyl Carrier Protein, domain 2"/>
    <property type="match status" value="1"/>
</dbReference>
<dbReference type="SMART" id="SM00829">
    <property type="entry name" value="PKS_ER"/>
    <property type="match status" value="1"/>
</dbReference>
<dbReference type="SMART" id="SM00823">
    <property type="entry name" value="PKS_PP"/>
    <property type="match status" value="1"/>
</dbReference>
<proteinExistence type="predicted"/>
<dbReference type="SMART" id="SM00822">
    <property type="entry name" value="PKS_KR"/>
    <property type="match status" value="1"/>
</dbReference>
<dbReference type="SMART" id="SM00826">
    <property type="entry name" value="PKS_DH"/>
    <property type="match status" value="1"/>
</dbReference>
<dbReference type="InterPro" id="IPR013968">
    <property type="entry name" value="PKS_KR"/>
</dbReference>
<dbReference type="GO" id="GO:0006633">
    <property type="term" value="P:fatty acid biosynthetic process"/>
    <property type="evidence" value="ECO:0007669"/>
    <property type="project" value="InterPro"/>
</dbReference>
<dbReference type="InterPro" id="IPR049552">
    <property type="entry name" value="PKS_DH_N"/>
</dbReference>
<dbReference type="SUPFAM" id="SSF55048">
    <property type="entry name" value="Probable ACP-binding domain of malonyl-CoA ACP transacylase"/>
    <property type="match status" value="1"/>
</dbReference>
<evidence type="ECO:0000256" key="5">
    <source>
        <dbReference type="ARBA" id="ARBA00023268"/>
    </source>
</evidence>
<dbReference type="InterPro" id="IPR020841">
    <property type="entry name" value="PKS_Beta-ketoAc_synthase_dom"/>
</dbReference>
<dbReference type="SMART" id="SM00827">
    <property type="entry name" value="PKS_AT"/>
    <property type="match status" value="1"/>
</dbReference>
<dbReference type="InterPro" id="IPR014043">
    <property type="entry name" value="Acyl_transferase_dom"/>
</dbReference>
<dbReference type="InterPro" id="IPR042104">
    <property type="entry name" value="PKS_dehydratase_sf"/>
</dbReference>
<dbReference type="Gene3D" id="3.90.180.10">
    <property type="entry name" value="Medium-chain alcohol dehydrogenases, catalytic domain"/>
    <property type="match status" value="1"/>
</dbReference>
<dbReference type="InterPro" id="IPR056501">
    <property type="entry name" value="NAD-bd_HRPKS_sdrA"/>
</dbReference>
<feature type="domain" description="Carrier" evidence="7">
    <location>
        <begin position="2018"/>
        <end position="2095"/>
    </location>
</feature>
<dbReference type="InterPro" id="IPR016039">
    <property type="entry name" value="Thiolase-like"/>
</dbReference>
<dbReference type="OrthoDB" id="329835at2759"/>
<gene>
    <name evidence="10" type="ORF">BDU57DRAFT_549238</name>
</gene>
<dbReference type="Pfam" id="PF02801">
    <property type="entry name" value="Ketoacyl-synt_C"/>
    <property type="match status" value="1"/>
</dbReference>
<name>A0A6A5QJH7_AMPQU</name>
<dbReference type="InterPro" id="IPR050091">
    <property type="entry name" value="PKS_NRPS_Biosynth_Enz"/>
</dbReference>
<dbReference type="PROSITE" id="PS52004">
    <property type="entry name" value="KS3_2"/>
    <property type="match status" value="1"/>
</dbReference>
<reference evidence="10" key="1">
    <citation type="journal article" date="2020" name="Stud. Mycol.">
        <title>101 Dothideomycetes genomes: a test case for predicting lifestyles and emergence of pathogens.</title>
        <authorList>
            <person name="Haridas S."/>
            <person name="Albert R."/>
            <person name="Binder M."/>
            <person name="Bloem J."/>
            <person name="Labutti K."/>
            <person name="Salamov A."/>
            <person name="Andreopoulos B."/>
            <person name="Baker S."/>
            <person name="Barry K."/>
            <person name="Bills G."/>
            <person name="Bluhm B."/>
            <person name="Cannon C."/>
            <person name="Castanera R."/>
            <person name="Culley D."/>
            <person name="Daum C."/>
            <person name="Ezra D."/>
            <person name="Gonzalez J."/>
            <person name="Henrissat B."/>
            <person name="Kuo A."/>
            <person name="Liang C."/>
            <person name="Lipzen A."/>
            <person name="Lutzoni F."/>
            <person name="Magnuson J."/>
            <person name="Mondo S."/>
            <person name="Nolan M."/>
            <person name="Ohm R."/>
            <person name="Pangilinan J."/>
            <person name="Park H.-J."/>
            <person name="Ramirez L."/>
            <person name="Alfaro M."/>
            <person name="Sun H."/>
            <person name="Tritt A."/>
            <person name="Yoshinaga Y."/>
            <person name="Zwiers L.-H."/>
            <person name="Turgeon B."/>
            <person name="Goodwin S."/>
            <person name="Spatafora J."/>
            <person name="Crous P."/>
            <person name="Grigoriev I."/>
        </authorList>
    </citation>
    <scope>NUCLEOTIDE SEQUENCE</scope>
    <source>
        <strain evidence="10">HMLAC05119</strain>
    </source>
</reference>
<dbReference type="Gene3D" id="3.30.70.3290">
    <property type="match status" value="1"/>
</dbReference>
<dbReference type="Pfam" id="PF00698">
    <property type="entry name" value="Acyl_transf_1"/>
    <property type="match status" value="1"/>
</dbReference>
<sequence>MSCRMPGGVSSLEDFWTMLTNSKDGYRAFPKERFNWEAYYHPNQRRKDSINVHHGYFLDGDVKEFDAGFFKMNAIDATSFDPQGRIILECVYEALENAGVPKESIAGTKVGVFSTSNTSDYTLELKDDTPSMPSIVGVLGHNCMLSNVVSNVFDLRGPSVSVDTACSSAFYALQMAAQSLRTGETEMCIVSGCALNLSPWRWTMLSNLTMLHQDGITKALDPSADSGYARGEGAASIILKPLDKALRDNDRIHCVLSHIGVNHNGHTNGYTMPDAAMQATLMEQLQAQVDIKPDEFGFVEAHAPGTRVGDPIEIAALQKVFSSEARSPEKPLLIGSVKANVGHLESSSGFPSLIKAALMLGKRQVVPNANFKDEAMNAELRKLHMAVPVSTQVWPEGKSYIAINNYGFGGSNAHAIIKAAPVSEAHAEGADAPSGHESFLFVLSANDEQALAKTREQLVEFLESEDAADVRIHDLAYTLGQRRSQLSWRCAIVASNLDELSIQTASPRLVQRRVARQPKIAFAFTGQGAQYFGMGRELLQYPMFSAALEMCSACVESFGADFSLLEELYANEKTSRIDDADVSQAASTAIQISIVDLLRSWSVEPMAVVGHSSGEVAAAYAAGLLSLPGAMRIAYARGQMAIRIKKVEPDFKGGMLAVAAGLEDVVPLLDIVTAGKVVVACENSPKSITVSGDEAALEELESLLEEDGLPHRRLAVDFPYHSPFLEPFVDKYEQDLCAADTFANTQQKAEYFSAMAGRRVDAAAVQKPSYWASSAKFRVRFTSATTALLKSKTPPEVIVEIGPHPMLTGAVKSILKVAGKQLTHAVETLPSLQRGQVARTCMVKLAEGLFSLGHTVDLEQVNMMGGKENGSRPRLVDGLRPYPWTRNRYWIESRVRDDAMLRQFPRHDLLGYANKGASGEGEWSWRNNFQVEDVPWLRDYQVGPLTTFPLAAYACAALEASKQRAVARGADVLTGFTVRDVRIVNSLVLEEGAQVELIASLHPQAEGGYEAFELSSWNEGQRTWVQHCRALVRCHGAEAEEMPVCEAWADARATCGTRVGSPLLYQGSAKNGPARTGVFRNVHNLRFGSGKTTAEVVVSDTAAEMPLHYETNFTIHPTTLDGLLQCGGYLPFLDEAVAPVGGTNNVWVPDRIQEVTVLVGSGEMQKAGGLLRTVARVEEKHTSTYSVDGVLAGAGDSRVWVRGLHLAVEESLPPQWPAPHYGCYKLDWQPAGELMASQGGRAQWHIVAADDGDLAGLLSKALGGTVVGGAEQLPSAAKLCIVLDVGAGLLGSVSEASFSRIKQALTTCEGVVWVTCGAFYEATNPTAGMAVGLLRTIRSEMQAAVATLDLDPRVAGDAAAQASLVARVAGHVAACAEKMEAQADMEFSEQRGTLLVPRITHDEQLDATVHAATGVVPPRPEVLHADTRGAFTLQRPGMVESLYLQREDTTAPLAEAEVEVRVAAVALEADDAQAGLGGSAGFSGSVVRCGARVRRVQPGDKVFGLAYAHGALGTLARAPETSLARMPDALDEAAAAALPATLGAAQLALVDIGRLCAGERVVILEADSALGRAAVQVAKAVGANVSTGGALEAAPPADLVFRPSLGALAPARRLAPCGRFVYMRSADNTRGGDATLRLAPGCSAAGVHLGSVAAALPQRIAAVLDAVAGLFARGLVRSAPAVSIVGLERLSEALRAPHPSPNAETLVLVPTPGEMVRTTPARPARPAFDPAAVYLLVGGGGGLGRVIAQWMVGSGAKQVGLLSRSTSMSPEVRVLVDNAATLGANIFLLPCDVTNRDQLQKVTDQCAAERGPIKGVINAAMGAVFSSVSHADFMHVAHPKVAGTWNLHHALKNAPLDFFVLISSVAGVMGTAGHSAYAAANTFLDSFARYRVRQGLPASSLALTAVVDAGYMAENTEKLQKLKYVDEFAGEILTTADVLALLGAAVNGEVASSCHGYSITGAGFGTARKLPAHAKDPRFSALLSRHAKEQAITTNTTTATNNASSLARALDQADDKAEATRLLLNAIRSKVAELQLIPVTDIFDNQTIVELGLDSLTAMELYSWIGRVFRMKFRIQEYAKLDTLERVADSVMAKREAAEAA</sequence>
<dbReference type="InterPro" id="IPR014030">
    <property type="entry name" value="Ketoacyl_synth_N"/>
</dbReference>
<evidence type="ECO:0000313" key="11">
    <source>
        <dbReference type="Proteomes" id="UP000800096"/>
    </source>
</evidence>
<dbReference type="InterPro" id="IPR014031">
    <property type="entry name" value="Ketoacyl_synth_C"/>
</dbReference>
<dbReference type="InterPro" id="IPR018201">
    <property type="entry name" value="Ketoacyl_synth_AS"/>
</dbReference>
<keyword evidence="11" id="KW-1185">Reference proteome</keyword>
<evidence type="ECO:0000256" key="2">
    <source>
        <dbReference type="ARBA" id="ARBA00022553"/>
    </source>
</evidence>
<keyword evidence="5" id="KW-0511">Multifunctional enzyme</keyword>
<dbReference type="Pfam" id="PF21089">
    <property type="entry name" value="PKS_DH_N"/>
    <property type="match status" value="1"/>
</dbReference>
<dbReference type="GO" id="GO:0031177">
    <property type="term" value="F:phosphopantetheine binding"/>
    <property type="evidence" value="ECO:0007669"/>
    <property type="project" value="InterPro"/>
</dbReference>
<evidence type="ECO:0000259" key="7">
    <source>
        <dbReference type="PROSITE" id="PS50075"/>
    </source>
</evidence>